<gene>
    <name evidence="5" type="ORF">CUNI_LOCUS7491</name>
</gene>
<dbReference type="PANTHER" id="PTHR24300">
    <property type="entry name" value="CYTOCHROME P450 508A4-RELATED"/>
    <property type="match status" value="1"/>
</dbReference>
<name>A0A8S3YXS1_9EUPU</name>
<evidence type="ECO:0000313" key="5">
    <source>
        <dbReference type="EMBL" id="CAG5121933.1"/>
    </source>
</evidence>
<dbReference type="InterPro" id="IPR001128">
    <property type="entry name" value="Cyt_P450"/>
</dbReference>
<dbReference type="GO" id="GO:0016712">
    <property type="term" value="F:oxidoreductase activity, acting on paired donors, with incorporation or reduction of molecular oxygen, reduced flavin or flavoprotein as one donor, and incorporation of one atom of oxygen"/>
    <property type="evidence" value="ECO:0007669"/>
    <property type="project" value="TreeGrafter"/>
</dbReference>
<dbReference type="SUPFAM" id="SSF48264">
    <property type="entry name" value="Cytochrome P450"/>
    <property type="match status" value="1"/>
</dbReference>
<evidence type="ECO:0008006" key="7">
    <source>
        <dbReference type="Google" id="ProtNLM"/>
    </source>
</evidence>
<dbReference type="Gene3D" id="1.10.630.10">
    <property type="entry name" value="Cytochrome P450"/>
    <property type="match status" value="1"/>
</dbReference>
<comment type="similarity">
    <text evidence="1">Belongs to the cytochrome P450 family.</text>
</comment>
<dbReference type="OrthoDB" id="2789670at2759"/>
<dbReference type="InterPro" id="IPR050182">
    <property type="entry name" value="Cytochrome_P450_fam2"/>
</dbReference>
<dbReference type="EMBL" id="CAJHNH020001191">
    <property type="protein sequence ID" value="CAG5121933.1"/>
    <property type="molecule type" value="Genomic_DNA"/>
</dbReference>
<dbReference type="GO" id="GO:0005737">
    <property type="term" value="C:cytoplasm"/>
    <property type="evidence" value="ECO:0007669"/>
    <property type="project" value="TreeGrafter"/>
</dbReference>
<reference evidence="5" key="1">
    <citation type="submission" date="2021-04" db="EMBL/GenBank/DDBJ databases">
        <authorList>
            <consortium name="Molecular Ecology Group"/>
        </authorList>
    </citation>
    <scope>NUCLEOTIDE SEQUENCE</scope>
</reference>
<sequence length="307" mass="33577">MDHSSDGSSDRAAAATPPPPGPSGLPCIGSLFEWKGPRTNLGWTKQFGPIYRVKMGSKNLVYLNTLDLVEKYLEGRNGERFLDRPMGPGAIAEGLLFGSGESWKKNKHAFMKALHTKTFQDNMEGAIQSELQIAMQSLRLQCDKPMKIGDVMLKACANAIVGLLLGGSLPEDSAERKEIGKIARNLEGADLSSILTQVSLKHPKLRQPLSKLFFKEIVDVHGTSRHLQRLLRQWIRQARSGTFTVLSACPHATSADGKDLKLIIPNRSQCPYTPDSNSADPNPQTEDSNLEASTVCLSRIAAVTTKE</sequence>
<organism evidence="5 6">
    <name type="scientific">Candidula unifasciata</name>
    <dbReference type="NCBI Taxonomy" id="100452"/>
    <lineage>
        <taxon>Eukaryota</taxon>
        <taxon>Metazoa</taxon>
        <taxon>Spiralia</taxon>
        <taxon>Lophotrochozoa</taxon>
        <taxon>Mollusca</taxon>
        <taxon>Gastropoda</taxon>
        <taxon>Heterobranchia</taxon>
        <taxon>Euthyneura</taxon>
        <taxon>Panpulmonata</taxon>
        <taxon>Eupulmonata</taxon>
        <taxon>Stylommatophora</taxon>
        <taxon>Helicina</taxon>
        <taxon>Helicoidea</taxon>
        <taxon>Geomitridae</taxon>
        <taxon>Candidula</taxon>
    </lineage>
</organism>
<feature type="region of interest" description="Disordered" evidence="4">
    <location>
        <begin position="271"/>
        <end position="292"/>
    </location>
</feature>
<keyword evidence="3" id="KW-0408">Iron</keyword>
<dbReference type="GO" id="GO:0006805">
    <property type="term" value="P:xenobiotic metabolic process"/>
    <property type="evidence" value="ECO:0007669"/>
    <property type="project" value="TreeGrafter"/>
</dbReference>
<keyword evidence="6" id="KW-1185">Reference proteome</keyword>
<feature type="region of interest" description="Disordered" evidence="4">
    <location>
        <begin position="1"/>
        <end position="23"/>
    </location>
</feature>
<evidence type="ECO:0000256" key="4">
    <source>
        <dbReference type="SAM" id="MobiDB-lite"/>
    </source>
</evidence>
<protein>
    <recommendedName>
        <fullName evidence="7">Cytochrome P450</fullName>
    </recommendedName>
</protein>
<keyword evidence="2" id="KW-0479">Metal-binding</keyword>
<dbReference type="Proteomes" id="UP000678393">
    <property type="component" value="Unassembled WGS sequence"/>
</dbReference>
<evidence type="ECO:0000313" key="6">
    <source>
        <dbReference type="Proteomes" id="UP000678393"/>
    </source>
</evidence>
<dbReference type="AlphaFoldDB" id="A0A8S3YXS1"/>
<accession>A0A8S3YXS1</accession>
<proteinExistence type="inferred from homology"/>
<comment type="caution">
    <text evidence="5">The sequence shown here is derived from an EMBL/GenBank/DDBJ whole genome shotgun (WGS) entry which is preliminary data.</text>
</comment>
<dbReference type="GO" id="GO:0006082">
    <property type="term" value="P:organic acid metabolic process"/>
    <property type="evidence" value="ECO:0007669"/>
    <property type="project" value="TreeGrafter"/>
</dbReference>
<dbReference type="GO" id="GO:0020037">
    <property type="term" value="F:heme binding"/>
    <property type="evidence" value="ECO:0007669"/>
    <property type="project" value="InterPro"/>
</dbReference>
<dbReference type="Pfam" id="PF00067">
    <property type="entry name" value="p450"/>
    <property type="match status" value="1"/>
</dbReference>
<evidence type="ECO:0000256" key="1">
    <source>
        <dbReference type="ARBA" id="ARBA00010617"/>
    </source>
</evidence>
<dbReference type="InterPro" id="IPR036396">
    <property type="entry name" value="Cyt_P450_sf"/>
</dbReference>
<dbReference type="PANTHER" id="PTHR24300:SF375">
    <property type="entry name" value="CYTOCHROME P450 FAMILY"/>
    <property type="match status" value="1"/>
</dbReference>
<dbReference type="GO" id="GO:0005506">
    <property type="term" value="F:iron ion binding"/>
    <property type="evidence" value="ECO:0007669"/>
    <property type="project" value="InterPro"/>
</dbReference>
<evidence type="ECO:0000256" key="3">
    <source>
        <dbReference type="ARBA" id="ARBA00023004"/>
    </source>
</evidence>
<evidence type="ECO:0000256" key="2">
    <source>
        <dbReference type="ARBA" id="ARBA00022723"/>
    </source>
</evidence>